<protein>
    <submittedName>
        <fullName evidence="4">Pyridoxal phosphate-dependent transferase</fullName>
    </submittedName>
</protein>
<dbReference type="Gene3D" id="3.40.640.10">
    <property type="entry name" value="Type I PLP-dependent aspartate aminotransferase-like (Major domain)"/>
    <property type="match status" value="1"/>
</dbReference>
<dbReference type="InterPro" id="IPR004838">
    <property type="entry name" value="NHTrfase_class1_PyrdxlP-BS"/>
</dbReference>
<keyword evidence="5" id="KW-1185">Reference proteome</keyword>
<dbReference type="SUPFAM" id="SSF53383">
    <property type="entry name" value="PLP-dependent transferases"/>
    <property type="match status" value="1"/>
</dbReference>
<dbReference type="Gene3D" id="3.90.1150.10">
    <property type="entry name" value="Aspartate Aminotransferase, domain 1"/>
    <property type="match status" value="1"/>
</dbReference>
<reference evidence="4 5" key="1">
    <citation type="submission" date="2024-07" db="EMBL/GenBank/DDBJ databases">
        <title>Section-level genome sequencing and comparative genomics of Aspergillus sections Usti and Cavernicolus.</title>
        <authorList>
            <consortium name="Lawrence Berkeley National Laboratory"/>
            <person name="Nybo J.L."/>
            <person name="Vesth T.C."/>
            <person name="Theobald S."/>
            <person name="Frisvad J.C."/>
            <person name="Larsen T.O."/>
            <person name="Kjaerboelling I."/>
            <person name="Rothschild-Mancinelli K."/>
            <person name="Lyhne E.K."/>
            <person name="Kogle M.E."/>
            <person name="Barry K."/>
            <person name="Clum A."/>
            <person name="Na H."/>
            <person name="Ledsgaard L."/>
            <person name="Lin J."/>
            <person name="Lipzen A."/>
            <person name="Kuo A."/>
            <person name="Riley R."/>
            <person name="Mondo S."/>
            <person name="Labutti K."/>
            <person name="Haridas S."/>
            <person name="Pangalinan J."/>
            <person name="Salamov A.A."/>
            <person name="Simmons B.A."/>
            <person name="Magnuson J.K."/>
            <person name="Chen J."/>
            <person name="Drula E."/>
            <person name="Henrissat B."/>
            <person name="Wiebenga A."/>
            <person name="Lubbers R.J."/>
            <person name="Gomes A.C."/>
            <person name="Makela M.R."/>
            <person name="Stajich J."/>
            <person name="Grigoriev I.V."/>
            <person name="Mortensen U.H."/>
            <person name="De Vries R.P."/>
            <person name="Baker S.E."/>
            <person name="Andersen M.R."/>
        </authorList>
    </citation>
    <scope>NUCLEOTIDE SEQUENCE [LARGE SCALE GENOMIC DNA]</scope>
    <source>
        <strain evidence="4 5">CBS 209.92</strain>
    </source>
</reference>
<comment type="caution">
    <text evidence="4">The sequence shown here is derived from an EMBL/GenBank/DDBJ whole genome shotgun (WGS) entry which is preliminary data.</text>
</comment>
<keyword evidence="2" id="KW-0663">Pyridoxal phosphate</keyword>
<comment type="similarity">
    <text evidence="1">Belongs to the class-I pyridoxal-phosphate-dependent aminotransferase family.</text>
</comment>
<dbReference type="GO" id="GO:0016740">
    <property type="term" value="F:transferase activity"/>
    <property type="evidence" value="ECO:0007669"/>
    <property type="project" value="UniProtKB-KW"/>
</dbReference>
<dbReference type="InterPro" id="IPR015424">
    <property type="entry name" value="PyrdxlP-dep_Trfase"/>
</dbReference>
<dbReference type="Pfam" id="PF00155">
    <property type="entry name" value="Aminotran_1_2"/>
    <property type="match status" value="1"/>
</dbReference>
<name>A0ABR4GIY3_9EURO</name>
<dbReference type="CDD" id="cd00609">
    <property type="entry name" value="AAT_like"/>
    <property type="match status" value="1"/>
</dbReference>
<organism evidence="4 5">
    <name type="scientific">Aspergillus keveii</name>
    <dbReference type="NCBI Taxonomy" id="714993"/>
    <lineage>
        <taxon>Eukaryota</taxon>
        <taxon>Fungi</taxon>
        <taxon>Dikarya</taxon>
        <taxon>Ascomycota</taxon>
        <taxon>Pezizomycotina</taxon>
        <taxon>Eurotiomycetes</taxon>
        <taxon>Eurotiomycetidae</taxon>
        <taxon>Eurotiales</taxon>
        <taxon>Aspergillaceae</taxon>
        <taxon>Aspergillus</taxon>
        <taxon>Aspergillus subgen. Nidulantes</taxon>
    </lineage>
</organism>
<dbReference type="Proteomes" id="UP001610563">
    <property type="component" value="Unassembled WGS sequence"/>
</dbReference>
<accession>A0ABR4GIY3</accession>
<dbReference type="EMBL" id="JBFTWV010000010">
    <property type="protein sequence ID" value="KAL2798973.1"/>
    <property type="molecule type" value="Genomic_DNA"/>
</dbReference>
<proteinExistence type="inferred from homology"/>
<evidence type="ECO:0000256" key="2">
    <source>
        <dbReference type="ARBA" id="ARBA00022898"/>
    </source>
</evidence>
<dbReference type="InterPro" id="IPR015421">
    <property type="entry name" value="PyrdxlP-dep_Trfase_major"/>
</dbReference>
<sequence>MVYIKEFAVEQWMDQHETWAKHNLAETCCASLSLESLAALSGASPATALGQMLDTSQAQVYGDIRGSPALRSQIAALYDSERGGVSADHVLVANGAIQSNFLALYTQVGPGDHVIVHYPTYQQLYSVPESLGAEVSLWKAKEGVQGGWGVDVEELERLIRPNTKMIVLNNPQNPTGAVLTHETLQTIVSIARKHDITIHSDEVYRPLFHSLPNGSKPPPSILDFDYERTVAVGSLSKAYSLAGIRVGWIASRSRDIIEKCASARDYTTISVGRINDKIATFALSSPSTENLLARNIELARKNLILLGEFVDEFADVVQWVKPQGGTTAFLRFTRKGKPIDDVELCKRLQRKVGVMFVPGSRCFGEDGDFKGYVRVGFVPEYEVMVEGLKALREFMVSEYQDVPVTVGL</sequence>
<evidence type="ECO:0000313" key="4">
    <source>
        <dbReference type="EMBL" id="KAL2798973.1"/>
    </source>
</evidence>
<evidence type="ECO:0000259" key="3">
    <source>
        <dbReference type="Pfam" id="PF00155"/>
    </source>
</evidence>
<keyword evidence="4" id="KW-0808">Transferase</keyword>
<evidence type="ECO:0000256" key="1">
    <source>
        <dbReference type="ARBA" id="ARBA00007441"/>
    </source>
</evidence>
<dbReference type="PANTHER" id="PTHR43510:SF1">
    <property type="entry name" value="AMINOTRANSFERASE FUNCTION, HYPOTHETICAL (EUROFUNG)"/>
    <property type="match status" value="1"/>
</dbReference>
<dbReference type="PROSITE" id="PS00105">
    <property type="entry name" value="AA_TRANSFER_CLASS_1"/>
    <property type="match status" value="1"/>
</dbReference>
<evidence type="ECO:0000313" key="5">
    <source>
        <dbReference type="Proteomes" id="UP001610563"/>
    </source>
</evidence>
<dbReference type="PANTHER" id="PTHR43510">
    <property type="entry name" value="AMINOTRANSFERASE FUNCTION, HYPOTHETICAL (EUROFUNG)"/>
    <property type="match status" value="1"/>
</dbReference>
<dbReference type="InterPro" id="IPR015422">
    <property type="entry name" value="PyrdxlP-dep_Trfase_small"/>
</dbReference>
<dbReference type="InterPro" id="IPR004839">
    <property type="entry name" value="Aminotransferase_I/II_large"/>
</dbReference>
<feature type="domain" description="Aminotransferase class I/classII large" evidence="3">
    <location>
        <begin position="49"/>
        <end position="377"/>
    </location>
</feature>
<gene>
    <name evidence="4" type="ORF">BJX66DRAFT_346232</name>
</gene>